<name>A0A929G029_9PSEU</name>
<reference evidence="1" key="1">
    <citation type="submission" date="2020-10" db="EMBL/GenBank/DDBJ databases">
        <title>Diversity and distribution of actinomycetes associated with coral in the coast of Hainan.</title>
        <authorList>
            <person name="Li F."/>
        </authorList>
    </citation>
    <scope>NUCLEOTIDE SEQUENCE</scope>
    <source>
        <strain evidence="1">HNM0983</strain>
    </source>
</reference>
<organism evidence="1 2">
    <name type="scientific">Saccharopolyspora montiporae</name>
    <dbReference type="NCBI Taxonomy" id="2781240"/>
    <lineage>
        <taxon>Bacteria</taxon>
        <taxon>Bacillati</taxon>
        <taxon>Actinomycetota</taxon>
        <taxon>Actinomycetes</taxon>
        <taxon>Pseudonocardiales</taxon>
        <taxon>Pseudonocardiaceae</taxon>
        <taxon>Saccharopolyspora</taxon>
    </lineage>
</organism>
<dbReference type="RefSeq" id="WP_193928388.1">
    <property type="nucleotide sequence ID" value="NZ_JADEYC010000017.1"/>
</dbReference>
<sequence>MPDPYSTPVDTRQLEPLARALRALDEHAELNHRYRAMLTESRELLAAPEIRLTQARGLAKRLVVLCRAAGPVAEFPAHAADALRAGQQQAESLINDAEPTTG</sequence>
<accession>A0A929G029</accession>
<gene>
    <name evidence="1" type="ORF">IQ251_10815</name>
</gene>
<keyword evidence="2" id="KW-1185">Reference proteome</keyword>
<dbReference type="Proteomes" id="UP000598360">
    <property type="component" value="Unassembled WGS sequence"/>
</dbReference>
<dbReference type="AlphaFoldDB" id="A0A929G029"/>
<evidence type="ECO:0000313" key="1">
    <source>
        <dbReference type="EMBL" id="MBE9374934.1"/>
    </source>
</evidence>
<protein>
    <submittedName>
        <fullName evidence="1">Uncharacterized protein</fullName>
    </submittedName>
</protein>
<proteinExistence type="predicted"/>
<dbReference type="EMBL" id="JADEYC010000017">
    <property type="protein sequence ID" value="MBE9374934.1"/>
    <property type="molecule type" value="Genomic_DNA"/>
</dbReference>
<comment type="caution">
    <text evidence="1">The sequence shown here is derived from an EMBL/GenBank/DDBJ whole genome shotgun (WGS) entry which is preliminary data.</text>
</comment>
<evidence type="ECO:0000313" key="2">
    <source>
        <dbReference type="Proteomes" id="UP000598360"/>
    </source>
</evidence>